<reference evidence="1 2" key="1">
    <citation type="submission" date="2024-10" db="EMBL/GenBank/DDBJ databases">
        <authorList>
            <person name="Kim D."/>
        </authorList>
    </citation>
    <scope>NUCLEOTIDE SEQUENCE [LARGE SCALE GENOMIC DNA]</scope>
    <source>
        <strain evidence="1">BH-2024</strain>
    </source>
</reference>
<evidence type="ECO:0000313" key="2">
    <source>
        <dbReference type="Proteomes" id="UP001620626"/>
    </source>
</evidence>
<sequence length="125" mass="13465">MFNSGLSSSGCSSDLAKAKLLAHDYVVTYGFSPIGTPPSDPGPAMQNQIDVEKNRVVDEAHLDVTDRLGTRKKMIKIIALALLDEKLMGLINALTEGYVADPVVPPEEYIAVPSDSVMEEYVAGR</sequence>
<keyword evidence="2" id="KW-1185">Reference proteome</keyword>
<organism evidence="1 2">
    <name type="scientific">Heterodera trifolii</name>
    <dbReference type="NCBI Taxonomy" id="157864"/>
    <lineage>
        <taxon>Eukaryota</taxon>
        <taxon>Metazoa</taxon>
        <taxon>Ecdysozoa</taxon>
        <taxon>Nematoda</taxon>
        <taxon>Chromadorea</taxon>
        <taxon>Rhabditida</taxon>
        <taxon>Tylenchina</taxon>
        <taxon>Tylenchomorpha</taxon>
        <taxon>Tylenchoidea</taxon>
        <taxon>Heteroderidae</taxon>
        <taxon>Heteroderinae</taxon>
        <taxon>Heterodera</taxon>
    </lineage>
</organism>
<accession>A0ABD2LU40</accession>
<protein>
    <submittedName>
        <fullName evidence="1">Uncharacterized protein</fullName>
    </submittedName>
</protein>
<dbReference type="SUPFAM" id="SSF140990">
    <property type="entry name" value="FtsH protease domain-like"/>
    <property type="match status" value="1"/>
</dbReference>
<dbReference type="InterPro" id="IPR037219">
    <property type="entry name" value="Peptidase_M41-like"/>
</dbReference>
<name>A0ABD2LU40_9BILA</name>
<dbReference type="AlphaFoldDB" id="A0ABD2LU40"/>
<dbReference type="Gene3D" id="1.20.58.760">
    <property type="entry name" value="Peptidase M41"/>
    <property type="match status" value="1"/>
</dbReference>
<dbReference type="Proteomes" id="UP001620626">
    <property type="component" value="Unassembled WGS sequence"/>
</dbReference>
<gene>
    <name evidence="1" type="ORF">niasHT_009611</name>
</gene>
<dbReference type="EMBL" id="JBICBT010000263">
    <property type="protein sequence ID" value="KAL3118763.1"/>
    <property type="molecule type" value="Genomic_DNA"/>
</dbReference>
<comment type="caution">
    <text evidence="1">The sequence shown here is derived from an EMBL/GenBank/DDBJ whole genome shotgun (WGS) entry which is preliminary data.</text>
</comment>
<proteinExistence type="predicted"/>
<evidence type="ECO:0000313" key="1">
    <source>
        <dbReference type="EMBL" id="KAL3118763.1"/>
    </source>
</evidence>